<feature type="compositionally biased region" description="Gly residues" evidence="1">
    <location>
        <begin position="720"/>
        <end position="729"/>
    </location>
</feature>
<organism evidence="2">
    <name type="scientific">Mesocestoides corti</name>
    <name type="common">Flatworm</name>
    <dbReference type="NCBI Taxonomy" id="53468"/>
    <lineage>
        <taxon>Eukaryota</taxon>
        <taxon>Metazoa</taxon>
        <taxon>Spiralia</taxon>
        <taxon>Lophotrochozoa</taxon>
        <taxon>Platyhelminthes</taxon>
        <taxon>Cestoda</taxon>
        <taxon>Eucestoda</taxon>
        <taxon>Cyclophyllidea</taxon>
        <taxon>Mesocestoididae</taxon>
        <taxon>Mesocestoides</taxon>
    </lineage>
</organism>
<dbReference type="AlphaFoldDB" id="A0A5K3FSE1"/>
<name>A0A5K3FSE1_MESCO</name>
<sequence>MTTNSKSVSISNGLSSSIDENASFELDGAGMLLVEPPQRPTSERVSQKKTSGPSISFSREMLLKIKESELSHQEPDESCILTSSKVLFKILRPECKILERQSKSQDHGSIVLGPQKRSWNTGCHVSQTKRCPQDSTVSKTHKNSHENKFSRGDFKRDSKGSERSSGRSGFNSNSGHSRSGVQDRGDATSTSTMSDCFHNTEKEPEWFTEGPETINDTVELGLVIDDGDAKVRKSLKDKESENSSRNPSEVDSAILSVDSVKLSTSPSLVSTNANAADLLKLLDLPKKNDEGSRFRHLFEKASPKTSVANVGGSTAISENVNSKLLQLLACSGDSSAHQKQIHHLSTSQPSGRNNNICHTSLAKDLELALKALFLGGDNQKSGNMSLGNLQAVSSPTVTSKPNIMAPAPTVEEIEAVAFSAGSGGAPPKHPSAQSCALLDQLAHQWILKQRARPQSCGFGDGDHLTPISLEVLEAVQQRENSLLSTTVSCPPGLEPYQERSVTNWNETFLSGAPLVPSGVLGSPSSSSSLMNNFLAAKMHQNLPINRQVPPPPGLMPPTDPPVALQQPQRRPIVKSLSVVDPSVVQKQSRQQPCFGFNPNPGMPTPGLRPATGVEAALLQLKKNASTGLPTYSVPHSSAFSSSGAVCAGNSGSNRLEHLLLAPSARASAGGTSSSHTQSQFRQNVSVPNLLLPPSWQAAVPPVASSSSSISTDLFRSVIAGSGGGGGGGSSPNSAPGLELTAVHKDAP</sequence>
<reference evidence="2 3" key="1">
    <citation type="submission" date="2019-11" db="UniProtKB">
        <authorList>
            <consortium name="WormBaseParasite"/>
        </authorList>
    </citation>
    <scope>IDENTIFICATION</scope>
</reference>
<dbReference type="Pfam" id="PF10477">
    <property type="entry name" value="EIF4E-T"/>
    <property type="match status" value="1"/>
</dbReference>
<evidence type="ECO:0000256" key="1">
    <source>
        <dbReference type="SAM" id="MobiDB-lite"/>
    </source>
</evidence>
<dbReference type="WBParaSite" id="MCU_010819-RA">
    <property type="protein sequence ID" value="MCU_010819-RA"/>
    <property type="gene ID" value="MCU_010819"/>
</dbReference>
<feature type="region of interest" description="Disordered" evidence="1">
    <location>
        <begin position="99"/>
        <end position="211"/>
    </location>
</feature>
<dbReference type="InterPro" id="IPR018862">
    <property type="entry name" value="eIF4E-T"/>
</dbReference>
<feature type="compositionally biased region" description="Basic and acidic residues" evidence="1">
    <location>
        <begin position="143"/>
        <end position="165"/>
    </location>
</feature>
<protein>
    <submittedName>
        <fullName evidence="2 3">C2H2-type domain-containing protein</fullName>
    </submittedName>
</protein>
<feature type="compositionally biased region" description="Low complexity" evidence="1">
    <location>
        <begin position="166"/>
        <end position="180"/>
    </location>
</feature>
<feature type="region of interest" description="Disordered" evidence="1">
    <location>
        <begin position="29"/>
        <end position="58"/>
    </location>
</feature>
<evidence type="ECO:0000313" key="3">
    <source>
        <dbReference type="WBParaSite" id="MCU_010819-RB"/>
    </source>
</evidence>
<accession>A0A5K3FSE1</accession>
<feature type="region of interest" description="Disordered" evidence="1">
    <location>
        <begin position="720"/>
        <end position="747"/>
    </location>
</feature>
<dbReference type="WBParaSite" id="MCU_010819-RB">
    <property type="protein sequence ID" value="MCU_010819-RB"/>
    <property type="gene ID" value="MCU_010819"/>
</dbReference>
<evidence type="ECO:0000313" key="2">
    <source>
        <dbReference type="WBParaSite" id="MCU_010819-RA"/>
    </source>
</evidence>
<feature type="compositionally biased region" description="Polar residues" evidence="1">
    <location>
        <begin position="117"/>
        <end position="138"/>
    </location>
</feature>
<feature type="compositionally biased region" description="Polar residues" evidence="1">
    <location>
        <begin position="48"/>
        <end position="57"/>
    </location>
</feature>
<proteinExistence type="predicted"/>